<proteinExistence type="predicted"/>
<keyword evidence="1" id="KW-0812">Transmembrane</keyword>
<dbReference type="PANTHER" id="PTHR38602:SF1">
    <property type="entry name" value="INNER MEMBRANE PROTEIN"/>
    <property type="match status" value="1"/>
</dbReference>
<gene>
    <name evidence="2" type="ORF">QF205_07415</name>
</gene>
<keyword evidence="3" id="KW-1185">Reference proteome</keyword>
<keyword evidence="1" id="KW-0472">Membrane</keyword>
<sequence>MQDLWAALCLVAVIEGLVLFAVPGVWKRTAEQMQALAEPQLRRIGAIVLACGLAALYFVRG</sequence>
<reference evidence="2" key="2">
    <citation type="submission" date="2023-04" db="EMBL/GenBank/DDBJ databases">
        <authorList>
            <person name="Sun J.-Q."/>
        </authorList>
    </citation>
    <scope>NUCLEOTIDE SEQUENCE</scope>
    <source>
        <strain evidence="2">CC-YY355</strain>
    </source>
</reference>
<reference evidence="2" key="1">
    <citation type="journal article" date="2007" name="Int. J. Syst. Evol. Microbiol.">
        <title>Luteimonas composti sp. nov., a moderately thermophilic bacterium isolated from food waste.</title>
        <authorList>
            <person name="Young C.C."/>
            <person name="Kampfer P."/>
            <person name="Chen W.M."/>
            <person name="Yen W.S."/>
            <person name="Arun A.B."/>
            <person name="Lai W.A."/>
            <person name="Shen F.T."/>
            <person name="Rekha P.D."/>
            <person name="Lin K.Y."/>
            <person name="Chou J.H."/>
        </authorList>
    </citation>
    <scope>NUCLEOTIDE SEQUENCE</scope>
    <source>
        <strain evidence="2">CC-YY355</strain>
    </source>
</reference>
<accession>A0ABT6MQL7</accession>
<keyword evidence="1" id="KW-1133">Transmembrane helix</keyword>
<protein>
    <submittedName>
        <fullName evidence="2">DUF2065 domain-containing protein</fullName>
    </submittedName>
</protein>
<comment type="caution">
    <text evidence="2">The sequence shown here is derived from an EMBL/GenBank/DDBJ whole genome shotgun (WGS) entry which is preliminary data.</text>
</comment>
<feature type="transmembrane region" description="Helical" evidence="1">
    <location>
        <begin position="44"/>
        <end position="59"/>
    </location>
</feature>
<dbReference type="InterPro" id="IPR019201">
    <property type="entry name" value="DUF2065"/>
</dbReference>
<dbReference type="Proteomes" id="UP001160550">
    <property type="component" value="Unassembled WGS sequence"/>
</dbReference>
<name>A0ABT6MQL7_9GAMM</name>
<dbReference type="RefSeq" id="WP_280942117.1">
    <property type="nucleotide sequence ID" value="NZ_JARYGX010000014.1"/>
</dbReference>
<dbReference type="Pfam" id="PF09838">
    <property type="entry name" value="DUF2065"/>
    <property type="match status" value="1"/>
</dbReference>
<evidence type="ECO:0000313" key="3">
    <source>
        <dbReference type="Proteomes" id="UP001160550"/>
    </source>
</evidence>
<evidence type="ECO:0000313" key="2">
    <source>
        <dbReference type="EMBL" id="MDH7452910.1"/>
    </source>
</evidence>
<dbReference type="PANTHER" id="PTHR38602">
    <property type="entry name" value="INNER MEMBRANE PROTEIN-RELATED"/>
    <property type="match status" value="1"/>
</dbReference>
<evidence type="ECO:0000256" key="1">
    <source>
        <dbReference type="SAM" id="Phobius"/>
    </source>
</evidence>
<organism evidence="2 3">
    <name type="scientific">Luteimonas composti</name>
    <dbReference type="NCBI Taxonomy" id="398257"/>
    <lineage>
        <taxon>Bacteria</taxon>
        <taxon>Pseudomonadati</taxon>
        <taxon>Pseudomonadota</taxon>
        <taxon>Gammaproteobacteria</taxon>
        <taxon>Lysobacterales</taxon>
        <taxon>Lysobacteraceae</taxon>
        <taxon>Luteimonas</taxon>
    </lineage>
</organism>
<dbReference type="EMBL" id="JARYGX010000014">
    <property type="protein sequence ID" value="MDH7452910.1"/>
    <property type="molecule type" value="Genomic_DNA"/>
</dbReference>